<dbReference type="Gene3D" id="2.120.10.30">
    <property type="entry name" value="TolB, C-terminal domain"/>
    <property type="match status" value="1"/>
</dbReference>
<feature type="compositionally biased region" description="Basic residues" evidence="1">
    <location>
        <begin position="41"/>
        <end position="62"/>
    </location>
</feature>
<dbReference type="Proteomes" id="UP001168338">
    <property type="component" value="Unassembled WGS sequence"/>
</dbReference>
<dbReference type="SUPFAM" id="SSF69304">
    <property type="entry name" value="Tricorn protease N-terminal domain"/>
    <property type="match status" value="1"/>
</dbReference>
<name>A0ABT8M9E6_9EURY</name>
<dbReference type="NCBIfam" id="TIGR04275">
    <property type="entry name" value="beta_prop_Msarc"/>
    <property type="match status" value="1"/>
</dbReference>
<dbReference type="InterPro" id="IPR011042">
    <property type="entry name" value="6-blade_b-propeller_TolB-like"/>
</dbReference>
<dbReference type="EMBL" id="VCYH01000004">
    <property type="protein sequence ID" value="MDN7024558.1"/>
    <property type="molecule type" value="Genomic_DNA"/>
</dbReference>
<evidence type="ECO:0000256" key="2">
    <source>
        <dbReference type="SAM" id="Phobius"/>
    </source>
</evidence>
<dbReference type="PANTHER" id="PTHR36842:SF1">
    <property type="entry name" value="PROTEIN TOLB"/>
    <property type="match status" value="1"/>
</dbReference>
<comment type="caution">
    <text evidence="3">The sequence shown here is derived from an EMBL/GenBank/DDBJ whole genome shotgun (WGS) entry which is preliminary data.</text>
</comment>
<accession>A0ABT8M9E6</accession>
<evidence type="ECO:0000313" key="4">
    <source>
        <dbReference type="Proteomes" id="UP001168338"/>
    </source>
</evidence>
<keyword evidence="2" id="KW-1133">Transmembrane helix</keyword>
<keyword evidence="2" id="KW-0812">Transmembrane</keyword>
<gene>
    <name evidence="3" type="ORF">FGU65_06605</name>
</gene>
<sequence length="545" mass="58217">MDRVGRAGSGLCRPDHGVVRHESGNSPQDLERRMFRDRSQSYHRRGVRRSPAHHGPRRHPPGCRREHGGGCTPRCPDDRIQRYGCRYGGGRGALDEGAQVKAKRIFILFAVIAIIVAGTGAAVPFAGDEPVRIACPSNVISAPAAGGDRILWIEPSPSPPYYAFLGSRTIRAYNATSRTETLIRSRATNACSPDIDGDLAVWEEERGTTTDIVLYNFRTGTVFALHTAGHQNNPRVSEGRIVWEEGFDGECGIWMYDTETGELFGLSSGKADCTAPDIDGNIVVWLEQSGRDAYAIVSLDLVSGRRDVLATTTAPVCSRIDGGTVVWEDGGMIHLASTEEGVTTLPGEPASRSGAVISGTTVAWSEDGRIRCHDLVDGETTRIGTRQASTKPAILEEGIAWVEGGTGGQCSLQYQPFASAPATGLQVEPVATVTPVSAGNQTGRLREGECAWYALDVSPGTTGVSLDFAWENANESLSCTLIGPGGAMLRFTDSDDGEMDARVRVSVMSSAGLVPGRWYYAVSGESVGADVSYAVTLYECGVRDG</sequence>
<organism evidence="3 4">
    <name type="scientific">Methanoculleus frigidifontis</name>
    <dbReference type="NCBI Taxonomy" id="2584085"/>
    <lineage>
        <taxon>Archaea</taxon>
        <taxon>Methanobacteriati</taxon>
        <taxon>Methanobacteriota</taxon>
        <taxon>Stenosarchaea group</taxon>
        <taxon>Methanomicrobia</taxon>
        <taxon>Methanomicrobiales</taxon>
        <taxon>Methanomicrobiaceae</taxon>
        <taxon>Methanoculleus</taxon>
    </lineage>
</organism>
<proteinExistence type="predicted"/>
<reference evidence="3" key="1">
    <citation type="submission" date="2019-05" db="EMBL/GenBank/DDBJ databases">
        <title>Methanoculleus sp. FWC-SCC1, a methanogenic archaeon isolated from deep marine cold seep.</title>
        <authorList>
            <person name="Chen Y.-W."/>
            <person name="Chen S.-C."/>
            <person name="Teng N.-H."/>
            <person name="Lai M.-C."/>
        </authorList>
    </citation>
    <scope>NUCLEOTIDE SEQUENCE</scope>
    <source>
        <strain evidence="3">FWC-SCC1</strain>
    </source>
</reference>
<feature type="transmembrane region" description="Helical" evidence="2">
    <location>
        <begin position="105"/>
        <end position="127"/>
    </location>
</feature>
<dbReference type="PANTHER" id="PTHR36842">
    <property type="entry name" value="PROTEIN TOLB HOMOLOG"/>
    <property type="match status" value="1"/>
</dbReference>
<feature type="region of interest" description="Disordered" evidence="1">
    <location>
        <begin position="1"/>
        <end position="71"/>
    </location>
</feature>
<keyword evidence="2" id="KW-0472">Membrane</keyword>
<protein>
    <submittedName>
        <fullName evidence="3">Uncharacterized protein</fullName>
    </submittedName>
</protein>
<dbReference type="InterPro" id="IPR027618">
    <property type="entry name" value="Beta_prop_Msarc"/>
</dbReference>
<evidence type="ECO:0000313" key="3">
    <source>
        <dbReference type="EMBL" id="MDN7024558.1"/>
    </source>
</evidence>
<evidence type="ECO:0000256" key="1">
    <source>
        <dbReference type="SAM" id="MobiDB-lite"/>
    </source>
</evidence>
<feature type="compositionally biased region" description="Basic and acidic residues" evidence="1">
    <location>
        <begin position="13"/>
        <end position="40"/>
    </location>
</feature>
<keyword evidence="4" id="KW-1185">Reference proteome</keyword>